<evidence type="ECO:0000256" key="1">
    <source>
        <dbReference type="SAM" id="Coils"/>
    </source>
</evidence>
<dbReference type="EMBL" id="NXIG01000006">
    <property type="protein sequence ID" value="RXI30567.1"/>
    <property type="molecule type" value="Genomic_DNA"/>
</dbReference>
<reference evidence="2 4" key="2">
    <citation type="submission" date="2018-08" db="EMBL/GenBank/DDBJ databases">
        <title>Complete genome of the Arcobacter ellisii type strain LMG 26155.</title>
        <authorList>
            <person name="Miller W.G."/>
            <person name="Yee E."/>
            <person name="Bono J.L."/>
        </authorList>
    </citation>
    <scope>NUCLEOTIDE SEQUENCE [LARGE SCALE GENOMIC DNA]</scope>
    <source>
        <strain evidence="2 4">LMG 26155</strain>
    </source>
</reference>
<dbReference type="Proteomes" id="UP000262582">
    <property type="component" value="Chromosome"/>
</dbReference>
<reference evidence="3 5" key="1">
    <citation type="submission" date="2017-09" db="EMBL/GenBank/DDBJ databases">
        <title>Genomics of the genus Arcobacter.</title>
        <authorList>
            <person name="Perez-Cataluna A."/>
            <person name="Figueras M.J."/>
            <person name="Salas-Masso N."/>
        </authorList>
    </citation>
    <scope>NUCLEOTIDE SEQUENCE [LARGE SCALE GENOMIC DNA]</scope>
    <source>
        <strain evidence="3 5">CECT 7837</strain>
    </source>
</reference>
<dbReference type="AlphaFoldDB" id="A0A347U7K7"/>
<protein>
    <submittedName>
        <fullName evidence="3">Uncharacterized protein</fullName>
    </submittedName>
</protein>
<evidence type="ECO:0000313" key="2">
    <source>
        <dbReference type="EMBL" id="AXX94835.1"/>
    </source>
</evidence>
<dbReference type="RefSeq" id="WP_118917042.1">
    <property type="nucleotide sequence ID" value="NZ_CP032097.1"/>
</dbReference>
<dbReference type="Proteomes" id="UP000290588">
    <property type="component" value="Unassembled WGS sequence"/>
</dbReference>
<keyword evidence="4" id="KW-1185">Reference proteome</keyword>
<accession>A0A347U7K7</accession>
<dbReference type="EMBL" id="CP032097">
    <property type="protein sequence ID" value="AXX94835.1"/>
    <property type="molecule type" value="Genomic_DNA"/>
</dbReference>
<name>A0A347U7K7_9BACT</name>
<evidence type="ECO:0000313" key="4">
    <source>
        <dbReference type="Proteomes" id="UP000262582"/>
    </source>
</evidence>
<proteinExistence type="predicted"/>
<keyword evidence="1" id="KW-0175">Coiled coil</keyword>
<dbReference type="KEGG" id="aell:AELL_1166"/>
<evidence type="ECO:0000313" key="3">
    <source>
        <dbReference type="EMBL" id="RXI30567.1"/>
    </source>
</evidence>
<organism evidence="3 5">
    <name type="scientific">Arcobacter ellisii</name>
    <dbReference type="NCBI Taxonomy" id="913109"/>
    <lineage>
        <taxon>Bacteria</taxon>
        <taxon>Pseudomonadati</taxon>
        <taxon>Campylobacterota</taxon>
        <taxon>Epsilonproteobacteria</taxon>
        <taxon>Campylobacterales</taxon>
        <taxon>Arcobacteraceae</taxon>
        <taxon>Arcobacter</taxon>
    </lineage>
</organism>
<evidence type="ECO:0000313" key="5">
    <source>
        <dbReference type="Proteomes" id="UP000290588"/>
    </source>
</evidence>
<gene>
    <name evidence="2" type="ORF">AELL_1166</name>
    <name evidence="3" type="ORF">CP962_07300</name>
</gene>
<feature type="coiled-coil region" evidence="1">
    <location>
        <begin position="6"/>
        <end position="61"/>
    </location>
</feature>
<sequence length="98" mass="11668">MNHLSKKQLQEKILELEKERASLISLYLASDNLIKDSKAYITDLLTTRMELEEEIKNLKSYIKTPFSAKDEFEKIKLELRKLEENKKGENPDNWRKEI</sequence>